<dbReference type="AlphaFoldDB" id="A0AAV9NJQ5"/>
<evidence type="ECO:0000256" key="2">
    <source>
        <dbReference type="ARBA" id="ARBA00022857"/>
    </source>
</evidence>
<dbReference type="Gene3D" id="3.90.25.10">
    <property type="entry name" value="UDP-galactose 4-epimerase, domain 1"/>
    <property type="match status" value="1"/>
</dbReference>
<dbReference type="RefSeq" id="XP_064708991.1">
    <property type="nucleotide sequence ID" value="XM_064855402.1"/>
</dbReference>
<proteinExistence type="inferred from homology"/>
<dbReference type="InterPro" id="IPR008030">
    <property type="entry name" value="NmrA-like"/>
</dbReference>
<organism evidence="5 6">
    <name type="scientific">Exophiala bonariae</name>
    <dbReference type="NCBI Taxonomy" id="1690606"/>
    <lineage>
        <taxon>Eukaryota</taxon>
        <taxon>Fungi</taxon>
        <taxon>Dikarya</taxon>
        <taxon>Ascomycota</taxon>
        <taxon>Pezizomycotina</taxon>
        <taxon>Eurotiomycetes</taxon>
        <taxon>Chaetothyriomycetidae</taxon>
        <taxon>Chaetothyriales</taxon>
        <taxon>Herpotrichiellaceae</taxon>
        <taxon>Exophiala</taxon>
    </lineage>
</organism>
<dbReference type="EMBL" id="JAVRRD010000006">
    <property type="protein sequence ID" value="KAK5057873.1"/>
    <property type="molecule type" value="Genomic_DNA"/>
</dbReference>
<sequence>MPTVAIAGGAGNLGRTILDAFKESSKHTVIVLVRKESKAQNLGVPIFHVDYSNVKSISNVLESNNVDTVISALSVRSAVEGESETNLARAAANSSPTKRFIASEYGTRAPTEKDLQLPQHEFREAVMNELRKTDLEWTRIHNGYFLDYFGMPHVESHMTPVAFGIDVANKAAAIPGTGEDIMSFTYTKDVAKFVVAALDLPKWDEALYCYGDKTTWNELLSIAEEVRGSKFTVAYDSPEKLAKGEMTELPSHRYIYPFWPKPMFQEYFAKFGLYVTKGLFDFPEDKTLNKAFPDIKTSKVRDIVGAWAGK</sequence>
<dbReference type="PANTHER" id="PTHR47706:SF4">
    <property type="entry name" value="NMRA-LIKE DOMAIN-CONTAINING PROTEIN"/>
    <property type="match status" value="1"/>
</dbReference>
<evidence type="ECO:0000313" key="5">
    <source>
        <dbReference type="EMBL" id="KAK5057873.1"/>
    </source>
</evidence>
<evidence type="ECO:0000256" key="3">
    <source>
        <dbReference type="ARBA" id="ARBA00023002"/>
    </source>
</evidence>
<feature type="domain" description="NmrA-like" evidence="4">
    <location>
        <begin position="3"/>
        <end position="237"/>
    </location>
</feature>
<dbReference type="Pfam" id="PF05368">
    <property type="entry name" value="NmrA"/>
    <property type="match status" value="1"/>
</dbReference>
<accession>A0AAV9NJQ5</accession>
<dbReference type="Proteomes" id="UP001358417">
    <property type="component" value="Unassembled WGS sequence"/>
</dbReference>
<keyword evidence="3" id="KW-0560">Oxidoreductase</keyword>
<dbReference type="PANTHER" id="PTHR47706">
    <property type="entry name" value="NMRA-LIKE FAMILY PROTEIN"/>
    <property type="match status" value="1"/>
</dbReference>
<dbReference type="InterPro" id="IPR051609">
    <property type="entry name" value="NmrA/Isoflavone_reductase-like"/>
</dbReference>
<evidence type="ECO:0000259" key="4">
    <source>
        <dbReference type="Pfam" id="PF05368"/>
    </source>
</evidence>
<dbReference type="SUPFAM" id="SSF51735">
    <property type="entry name" value="NAD(P)-binding Rossmann-fold domains"/>
    <property type="match status" value="1"/>
</dbReference>
<evidence type="ECO:0000256" key="1">
    <source>
        <dbReference type="ARBA" id="ARBA00005725"/>
    </source>
</evidence>
<protein>
    <recommendedName>
        <fullName evidence="4">NmrA-like domain-containing protein</fullName>
    </recommendedName>
</protein>
<dbReference type="GO" id="GO:0016491">
    <property type="term" value="F:oxidoreductase activity"/>
    <property type="evidence" value="ECO:0007669"/>
    <property type="project" value="UniProtKB-KW"/>
</dbReference>
<comment type="caution">
    <text evidence="5">The sequence shown here is derived from an EMBL/GenBank/DDBJ whole genome shotgun (WGS) entry which is preliminary data.</text>
</comment>
<dbReference type="Gene3D" id="3.40.50.720">
    <property type="entry name" value="NAD(P)-binding Rossmann-like Domain"/>
    <property type="match status" value="1"/>
</dbReference>
<name>A0AAV9NJQ5_9EURO</name>
<keyword evidence="6" id="KW-1185">Reference proteome</keyword>
<keyword evidence="2" id="KW-0521">NADP</keyword>
<dbReference type="GeneID" id="89980024"/>
<reference evidence="5 6" key="1">
    <citation type="submission" date="2023-08" db="EMBL/GenBank/DDBJ databases">
        <title>Black Yeasts Isolated from many extreme environments.</title>
        <authorList>
            <person name="Coleine C."/>
            <person name="Stajich J.E."/>
            <person name="Selbmann L."/>
        </authorList>
    </citation>
    <scope>NUCLEOTIDE SEQUENCE [LARGE SCALE GENOMIC DNA]</scope>
    <source>
        <strain evidence="5 6">CCFEE 5792</strain>
    </source>
</reference>
<gene>
    <name evidence="5" type="ORF">LTR84_011874</name>
</gene>
<comment type="similarity">
    <text evidence="1">Belongs to the NmrA-type oxidoreductase family. Isoflavone reductase subfamily.</text>
</comment>
<dbReference type="InterPro" id="IPR036291">
    <property type="entry name" value="NAD(P)-bd_dom_sf"/>
</dbReference>
<evidence type="ECO:0000313" key="6">
    <source>
        <dbReference type="Proteomes" id="UP001358417"/>
    </source>
</evidence>